<dbReference type="RefSeq" id="WP_230500393.1">
    <property type="nucleotide sequence ID" value="NZ_CAKJTJ010000005.1"/>
</dbReference>
<feature type="transmembrane region" description="Helical" evidence="1">
    <location>
        <begin position="91"/>
        <end position="112"/>
    </location>
</feature>
<dbReference type="EMBL" id="CAKJTJ010000005">
    <property type="protein sequence ID" value="CAG9620464.1"/>
    <property type="molecule type" value="Genomic_DNA"/>
</dbReference>
<proteinExistence type="predicted"/>
<accession>A0ABN8A746</accession>
<feature type="transmembrane region" description="Helical" evidence="1">
    <location>
        <begin position="6"/>
        <end position="23"/>
    </location>
</feature>
<comment type="caution">
    <text evidence="2">The sequence shown here is derived from an EMBL/GenBank/DDBJ whole genome shotgun (WGS) entry which is preliminary data.</text>
</comment>
<organism evidence="2 3">
    <name type="scientific">Sutcliffiella rhizosphaerae</name>
    <dbReference type="NCBI Taxonomy" id="2880967"/>
    <lineage>
        <taxon>Bacteria</taxon>
        <taxon>Bacillati</taxon>
        <taxon>Bacillota</taxon>
        <taxon>Bacilli</taxon>
        <taxon>Bacillales</taxon>
        <taxon>Bacillaceae</taxon>
        <taxon>Sutcliffiella</taxon>
    </lineage>
</organism>
<evidence type="ECO:0008006" key="4">
    <source>
        <dbReference type="Google" id="ProtNLM"/>
    </source>
</evidence>
<name>A0ABN8A746_9BACI</name>
<evidence type="ECO:0000256" key="1">
    <source>
        <dbReference type="SAM" id="Phobius"/>
    </source>
</evidence>
<keyword evidence="1" id="KW-0812">Transmembrane</keyword>
<keyword evidence="3" id="KW-1185">Reference proteome</keyword>
<reference evidence="2 3" key="1">
    <citation type="submission" date="2021-10" db="EMBL/GenBank/DDBJ databases">
        <authorList>
            <person name="Criscuolo A."/>
        </authorList>
    </citation>
    <scope>NUCLEOTIDE SEQUENCE [LARGE SCALE GENOMIC DNA]</scope>
    <source>
        <strain evidence="3">CIP 111883</strain>
    </source>
</reference>
<feature type="transmembrane region" description="Helical" evidence="1">
    <location>
        <begin position="62"/>
        <end position="85"/>
    </location>
</feature>
<keyword evidence="1" id="KW-0472">Membrane</keyword>
<keyword evidence="1" id="KW-1133">Transmembrane helix</keyword>
<gene>
    <name evidence="2" type="ORF">BACCIP111883_01232</name>
</gene>
<dbReference type="Pfam" id="PF07098">
    <property type="entry name" value="DUF1360"/>
    <property type="match status" value="1"/>
</dbReference>
<sequence length="117" mass="13503">MMDSWFWFLLLGLASFRLTRLLVYDKIARIIRKSFLDEIEEINEKGEVEEYIVIKGKGLRRWFGELLSCYWCTGVWATTCLFFLVNYFPLIGQPVLIIFAAAGIAGILESAVTKIIE</sequence>
<dbReference type="InterPro" id="IPR010773">
    <property type="entry name" value="Mycophage_PG1_Gp7"/>
</dbReference>
<protein>
    <recommendedName>
        <fullName evidence="4">DUF1360 domain-containing protein</fullName>
    </recommendedName>
</protein>
<evidence type="ECO:0000313" key="2">
    <source>
        <dbReference type="EMBL" id="CAG9620464.1"/>
    </source>
</evidence>
<evidence type="ECO:0000313" key="3">
    <source>
        <dbReference type="Proteomes" id="UP000789833"/>
    </source>
</evidence>
<dbReference type="Proteomes" id="UP000789833">
    <property type="component" value="Unassembled WGS sequence"/>
</dbReference>